<dbReference type="InterPro" id="IPR047647">
    <property type="entry name" value="ISAs1_transpos"/>
</dbReference>
<dbReference type="GO" id="GO:0004803">
    <property type="term" value="F:transposase activity"/>
    <property type="evidence" value="ECO:0007669"/>
    <property type="project" value="InterPro"/>
</dbReference>
<evidence type="ECO:0000313" key="5">
    <source>
        <dbReference type="Proteomes" id="UP000292235"/>
    </source>
</evidence>
<dbReference type="GO" id="GO:0003677">
    <property type="term" value="F:DNA binding"/>
    <property type="evidence" value="ECO:0007669"/>
    <property type="project" value="InterPro"/>
</dbReference>
<name>A0A4P6Q6A5_9ACTN</name>
<dbReference type="KEGG" id="strr:EKD16_02355"/>
<dbReference type="Pfam" id="PF13808">
    <property type="entry name" value="DDE_Tnp_1_assoc"/>
    <property type="match status" value="1"/>
</dbReference>
<keyword evidence="5" id="KW-1185">Reference proteome</keyword>
<dbReference type="Pfam" id="PF01609">
    <property type="entry name" value="DDE_Tnp_1"/>
    <property type="match status" value="1"/>
</dbReference>
<feature type="domain" description="Transposase IS4-like" evidence="1">
    <location>
        <begin position="113"/>
        <end position="338"/>
    </location>
</feature>
<dbReference type="PANTHER" id="PTHR30298:SF0">
    <property type="entry name" value="PROTEIN YBFL-RELATED"/>
    <property type="match status" value="1"/>
</dbReference>
<dbReference type="EMBL" id="CP036455">
    <property type="protein sequence ID" value="QBI56298.1"/>
    <property type="molecule type" value="Genomic_DNA"/>
</dbReference>
<dbReference type="GO" id="GO:0006313">
    <property type="term" value="P:DNA transposition"/>
    <property type="evidence" value="ECO:0007669"/>
    <property type="project" value="InterPro"/>
</dbReference>
<dbReference type="AlphaFoldDB" id="A0A4P6Q6A5"/>
<dbReference type="EMBL" id="CP036455">
    <property type="protein sequence ID" value="QBI52287.1"/>
    <property type="molecule type" value="Genomic_DNA"/>
</dbReference>
<evidence type="ECO:0000313" key="4">
    <source>
        <dbReference type="EMBL" id="QBI56298.1"/>
    </source>
</evidence>
<evidence type="ECO:0000259" key="1">
    <source>
        <dbReference type="Pfam" id="PF01609"/>
    </source>
</evidence>
<organism evidence="4 5">
    <name type="scientific">Streptomonospora litoralis</name>
    <dbReference type="NCBI Taxonomy" id="2498135"/>
    <lineage>
        <taxon>Bacteria</taxon>
        <taxon>Bacillati</taxon>
        <taxon>Actinomycetota</taxon>
        <taxon>Actinomycetes</taxon>
        <taxon>Streptosporangiales</taxon>
        <taxon>Nocardiopsidaceae</taxon>
        <taxon>Streptomonospora</taxon>
    </lineage>
</organism>
<dbReference type="InterPro" id="IPR002559">
    <property type="entry name" value="Transposase_11"/>
</dbReference>
<dbReference type="InterPro" id="IPR051698">
    <property type="entry name" value="Transposase_11-like"/>
</dbReference>
<reference evidence="4 5" key="1">
    <citation type="submission" date="2019-02" db="EMBL/GenBank/DDBJ databases">
        <authorList>
            <person name="Khodamoradi S."/>
            <person name="Hahnke R.L."/>
            <person name="Kaempfer P."/>
            <person name="Schumann P."/>
            <person name="Rohde M."/>
            <person name="Steinert M."/>
            <person name="Luzhetskyy A."/>
            <person name="Wink J."/>
            <person name="Ruckert C."/>
        </authorList>
    </citation>
    <scope>NUCLEOTIDE SEQUENCE [LARGE SCALE GENOMIC DNA]</scope>
    <source>
        <strain evidence="4 5">M2</strain>
    </source>
</reference>
<dbReference type="NCBIfam" id="NF033564">
    <property type="entry name" value="transpos_ISAs1"/>
    <property type="match status" value="1"/>
</dbReference>
<dbReference type="KEGG" id="strr:EKD16_22725"/>
<evidence type="ECO:0000313" key="3">
    <source>
        <dbReference type="EMBL" id="QBI52287.1"/>
    </source>
</evidence>
<proteinExistence type="predicted"/>
<accession>A0A4P6Q6A5</accession>
<evidence type="ECO:0000259" key="2">
    <source>
        <dbReference type="Pfam" id="PF13808"/>
    </source>
</evidence>
<gene>
    <name evidence="3" type="ORF">EKD16_02355</name>
    <name evidence="4" type="ORF">EKD16_22725</name>
</gene>
<dbReference type="RefSeq" id="WP_242677120.1">
    <property type="nucleotide sequence ID" value="NZ_CP036455.1"/>
</dbReference>
<feature type="domain" description="H repeat-associated protein N-terminal" evidence="2">
    <location>
        <begin position="17"/>
        <end position="104"/>
    </location>
</feature>
<dbReference type="Proteomes" id="UP000292235">
    <property type="component" value="Chromosome"/>
</dbReference>
<sequence length="370" mass="39239">MPHQSATPQPAIGDFAQSLTAVDDPRNERGIRHEIGTVLAVALCALLCGSRSLRAIGQWAANTPHQTRTRLGCRITDPELGVRTAPSTSTIRRVLLAVAPASVAALARPEVADTLAIDGKTLRGSATADQAAAHVLAALDAGGRIAAQVPVADKTSEIAAVQDLLGPLDIGGAVVTADALHTQRATARYLTEQRGADYILTIKRNQPTLFDKVRRLPWAQAPTGDTDRHRGHGRAETRTVKALSIEGLGFPYAAQAVRIRRHVTDLRTGKVSWTCAYAVTSLGAERAGAARLGALVRGHWAIEALHHVRDTTFAEDSCKVRSGHGPANLAALRSLAALLLSALGRPTIPDAIRWVSYACFTRPLDLIGIA</sequence>
<protein>
    <submittedName>
        <fullName evidence="4">Transposase DDE domain protein</fullName>
    </submittedName>
</protein>
<dbReference type="PANTHER" id="PTHR30298">
    <property type="entry name" value="H REPEAT-ASSOCIATED PREDICTED TRANSPOSASE"/>
    <property type="match status" value="1"/>
</dbReference>
<dbReference type="InterPro" id="IPR032806">
    <property type="entry name" value="YbfD_N"/>
</dbReference>